<evidence type="ECO:0000313" key="1">
    <source>
        <dbReference type="EMBL" id="MPN49750.1"/>
    </source>
</evidence>
<comment type="caution">
    <text evidence="1">The sequence shown here is derived from an EMBL/GenBank/DDBJ whole genome shotgun (WGS) entry which is preliminary data.</text>
</comment>
<dbReference type="EMBL" id="VSSQ01113283">
    <property type="protein sequence ID" value="MPN49750.1"/>
    <property type="molecule type" value="Genomic_DNA"/>
</dbReference>
<organism evidence="1">
    <name type="scientific">bioreactor metagenome</name>
    <dbReference type="NCBI Taxonomy" id="1076179"/>
    <lineage>
        <taxon>unclassified sequences</taxon>
        <taxon>metagenomes</taxon>
        <taxon>ecological metagenomes</taxon>
    </lineage>
</organism>
<protein>
    <submittedName>
        <fullName evidence="1">Uncharacterized protein</fullName>
    </submittedName>
</protein>
<reference evidence="1" key="1">
    <citation type="submission" date="2019-08" db="EMBL/GenBank/DDBJ databases">
        <authorList>
            <person name="Kucharzyk K."/>
            <person name="Murdoch R.W."/>
            <person name="Higgins S."/>
            <person name="Loffler F."/>
        </authorList>
    </citation>
    <scope>NUCLEOTIDE SEQUENCE</scope>
</reference>
<proteinExistence type="predicted"/>
<name>A0A645IF62_9ZZZZ</name>
<sequence length="133" mass="15511">MVRIDIFFNSLLDIGFCNGFDPLGKFGKIVLRKVVGEDSTQKPYLTGRRFQHQLEFPQFTVPHRLNQPIFDSARFQFIDLLHHSLLYSLIRVVFTLIRVVVRYRLNDKAPLVSSRVEACTGKLYFTVESYLVK</sequence>
<dbReference type="AlphaFoldDB" id="A0A645IF62"/>
<gene>
    <name evidence="1" type="ORF">SDC9_197372</name>
</gene>
<accession>A0A645IF62</accession>